<dbReference type="AlphaFoldDB" id="A0A917G809"/>
<dbReference type="Proteomes" id="UP000644756">
    <property type="component" value="Unassembled WGS sequence"/>
</dbReference>
<sequence length="59" mass="7184">MYSRKTSFFNKAFVFSHLLVTRWIANWVPPFPIDSKLLFSLAHMDENEWYNKVWRTEMG</sequence>
<gene>
    <name evidence="1" type="ORF">GCM10010916_48860</name>
</gene>
<proteinExistence type="predicted"/>
<organism evidence="1 2">
    <name type="scientific">Paenibacillus abyssi</name>
    <dbReference type="NCBI Taxonomy" id="1340531"/>
    <lineage>
        <taxon>Bacteria</taxon>
        <taxon>Bacillati</taxon>
        <taxon>Bacillota</taxon>
        <taxon>Bacilli</taxon>
        <taxon>Bacillales</taxon>
        <taxon>Paenibacillaceae</taxon>
        <taxon>Paenibacillus</taxon>
    </lineage>
</organism>
<protein>
    <submittedName>
        <fullName evidence="1">Uncharacterized protein</fullName>
    </submittedName>
</protein>
<accession>A0A917G809</accession>
<comment type="caution">
    <text evidence="1">The sequence shown here is derived from an EMBL/GenBank/DDBJ whole genome shotgun (WGS) entry which is preliminary data.</text>
</comment>
<reference evidence="1" key="2">
    <citation type="submission" date="2020-09" db="EMBL/GenBank/DDBJ databases">
        <authorList>
            <person name="Sun Q."/>
            <person name="Zhou Y."/>
        </authorList>
    </citation>
    <scope>NUCLEOTIDE SEQUENCE</scope>
    <source>
        <strain evidence="1">CGMCC 1.12987</strain>
    </source>
</reference>
<evidence type="ECO:0000313" key="1">
    <source>
        <dbReference type="EMBL" id="GGG26682.1"/>
    </source>
</evidence>
<keyword evidence="2" id="KW-1185">Reference proteome</keyword>
<reference evidence="1" key="1">
    <citation type="journal article" date="2014" name="Int. J. Syst. Evol. Microbiol.">
        <title>Complete genome sequence of Corynebacterium casei LMG S-19264T (=DSM 44701T), isolated from a smear-ripened cheese.</title>
        <authorList>
            <consortium name="US DOE Joint Genome Institute (JGI-PGF)"/>
            <person name="Walter F."/>
            <person name="Albersmeier A."/>
            <person name="Kalinowski J."/>
            <person name="Ruckert C."/>
        </authorList>
    </citation>
    <scope>NUCLEOTIDE SEQUENCE</scope>
    <source>
        <strain evidence="1">CGMCC 1.12987</strain>
    </source>
</reference>
<name>A0A917G809_9BACL</name>
<evidence type="ECO:0000313" key="2">
    <source>
        <dbReference type="Proteomes" id="UP000644756"/>
    </source>
</evidence>
<dbReference type="EMBL" id="BMGR01000028">
    <property type="protein sequence ID" value="GGG26682.1"/>
    <property type="molecule type" value="Genomic_DNA"/>
</dbReference>